<dbReference type="OrthoDB" id="14556at2"/>
<keyword evidence="2" id="KW-0808">Transferase</keyword>
<dbReference type="GO" id="GO:0016740">
    <property type="term" value="F:transferase activity"/>
    <property type="evidence" value="ECO:0007669"/>
    <property type="project" value="UniProtKB-KW"/>
</dbReference>
<evidence type="ECO:0000259" key="1">
    <source>
        <dbReference type="Pfam" id="PF18765"/>
    </source>
</evidence>
<dbReference type="Proteomes" id="UP000323824">
    <property type="component" value="Chromosome"/>
</dbReference>
<dbReference type="Pfam" id="PF18765">
    <property type="entry name" value="Polbeta"/>
    <property type="match status" value="1"/>
</dbReference>
<dbReference type="KEGG" id="sper:EW093_13000"/>
<gene>
    <name evidence="2" type="ORF">EW093_13000</name>
</gene>
<evidence type="ECO:0000313" key="2">
    <source>
        <dbReference type="EMBL" id="QEN05592.1"/>
    </source>
</evidence>
<keyword evidence="3" id="KW-1185">Reference proteome</keyword>
<accession>A0A5C1QH65</accession>
<reference evidence="2 3" key="2">
    <citation type="submission" date="2019-09" db="EMBL/GenBank/DDBJ databases">
        <title>Complete Genome Sequence and Methylome Analysis of free living Spirochaetas.</title>
        <authorList>
            <person name="Leshcheva N."/>
            <person name="Mikheeva N."/>
        </authorList>
    </citation>
    <scope>NUCLEOTIDE SEQUENCE [LARGE SCALE GENOMIC DNA]</scope>
    <source>
        <strain evidence="2 3">P</strain>
    </source>
</reference>
<evidence type="ECO:0000313" key="3">
    <source>
        <dbReference type="Proteomes" id="UP000323824"/>
    </source>
</evidence>
<dbReference type="InterPro" id="IPR043519">
    <property type="entry name" value="NT_sf"/>
</dbReference>
<protein>
    <submittedName>
        <fullName evidence="2">Nucleotidyltransferase domain-containing protein</fullName>
    </submittedName>
</protein>
<feature type="domain" description="Polymerase beta nucleotidyltransferase" evidence="1">
    <location>
        <begin position="11"/>
        <end position="96"/>
    </location>
</feature>
<proteinExistence type="predicted"/>
<dbReference type="InterPro" id="IPR041633">
    <property type="entry name" value="Polbeta"/>
</dbReference>
<dbReference type="AlphaFoldDB" id="A0A5C1QH65"/>
<dbReference type="EMBL" id="CP035807">
    <property type="protein sequence ID" value="QEN05592.1"/>
    <property type="molecule type" value="Genomic_DNA"/>
</dbReference>
<dbReference type="SUPFAM" id="SSF81301">
    <property type="entry name" value="Nucleotidyltransferase"/>
    <property type="match status" value="1"/>
</dbReference>
<dbReference type="Gene3D" id="3.30.460.10">
    <property type="entry name" value="Beta Polymerase, domain 2"/>
    <property type="match status" value="1"/>
</dbReference>
<dbReference type="RefSeq" id="WP_149568828.1">
    <property type="nucleotide sequence ID" value="NZ_CP035807.1"/>
</dbReference>
<sequence>MRLTSFEIMSIKNTFKETFENGSIYLFGSRVDDKKRGGDIDLYLCPTKVFQDERKKKIEFLIKLQSLIGEQKIDVVVSKDKNRLIEQEALKKGIEL</sequence>
<organism evidence="2 3">
    <name type="scientific">Thiospirochaeta perfilievii</name>
    <dbReference type="NCBI Taxonomy" id="252967"/>
    <lineage>
        <taxon>Bacteria</taxon>
        <taxon>Pseudomonadati</taxon>
        <taxon>Spirochaetota</taxon>
        <taxon>Spirochaetia</taxon>
        <taxon>Spirochaetales</taxon>
        <taxon>Spirochaetaceae</taxon>
        <taxon>Thiospirochaeta</taxon>
    </lineage>
</organism>
<reference evidence="2 3" key="1">
    <citation type="submission" date="2019-02" db="EMBL/GenBank/DDBJ databases">
        <authorList>
            <person name="Fomenkov A."/>
            <person name="Dubinina G."/>
            <person name="Grabovich M."/>
            <person name="Vincze T."/>
            <person name="Roberts R.J."/>
        </authorList>
    </citation>
    <scope>NUCLEOTIDE SEQUENCE [LARGE SCALE GENOMIC DNA]</scope>
    <source>
        <strain evidence="2 3">P</strain>
    </source>
</reference>
<name>A0A5C1QH65_9SPIO</name>